<accession>A0A4Y7L2I8</accession>
<protein>
    <recommendedName>
        <fullName evidence="3">Aminotransferase-like plant mobile domain-containing protein</fullName>
    </recommendedName>
</protein>
<dbReference type="EMBL" id="CM010724">
    <property type="protein sequence ID" value="RZC79763.1"/>
    <property type="molecule type" value="Genomic_DNA"/>
</dbReference>
<reference evidence="1 2" key="1">
    <citation type="journal article" date="2018" name="Science">
        <title>The opium poppy genome and morphinan production.</title>
        <authorList>
            <person name="Guo L."/>
            <person name="Winzer T."/>
            <person name="Yang X."/>
            <person name="Li Y."/>
            <person name="Ning Z."/>
            <person name="He Z."/>
            <person name="Teodor R."/>
            <person name="Lu Y."/>
            <person name="Bowser T.A."/>
            <person name="Graham I.A."/>
            <person name="Ye K."/>
        </authorList>
    </citation>
    <scope>NUCLEOTIDE SEQUENCE [LARGE SCALE GENOMIC DNA]</scope>
    <source>
        <strain evidence="2">cv. HN1</strain>
        <tissue evidence="1">Leaves</tissue>
    </source>
</reference>
<evidence type="ECO:0000313" key="1">
    <source>
        <dbReference type="EMBL" id="RZC79763.1"/>
    </source>
</evidence>
<evidence type="ECO:0000313" key="2">
    <source>
        <dbReference type="Proteomes" id="UP000316621"/>
    </source>
</evidence>
<gene>
    <name evidence="1" type="ORF">C5167_042343</name>
</gene>
<keyword evidence="2" id="KW-1185">Reference proteome</keyword>
<organism evidence="1 2">
    <name type="scientific">Papaver somniferum</name>
    <name type="common">Opium poppy</name>
    <dbReference type="NCBI Taxonomy" id="3469"/>
    <lineage>
        <taxon>Eukaryota</taxon>
        <taxon>Viridiplantae</taxon>
        <taxon>Streptophyta</taxon>
        <taxon>Embryophyta</taxon>
        <taxon>Tracheophyta</taxon>
        <taxon>Spermatophyta</taxon>
        <taxon>Magnoliopsida</taxon>
        <taxon>Ranunculales</taxon>
        <taxon>Papaveraceae</taxon>
        <taxon>Papaveroideae</taxon>
        <taxon>Papaver</taxon>
    </lineage>
</organism>
<dbReference type="AlphaFoldDB" id="A0A4Y7L2I8"/>
<dbReference type="Proteomes" id="UP000316621">
    <property type="component" value="Chromosome 10"/>
</dbReference>
<sequence length="66" mass="7459">MIGQVLMPNSVSTTKVGWLCNFEELDLENINRFDWGSPTLACLYKSLGEASSKLKTFNGMWMILEV</sequence>
<proteinExistence type="predicted"/>
<dbReference type="Gramene" id="RZC79763">
    <property type="protein sequence ID" value="RZC79763"/>
    <property type="gene ID" value="C5167_042343"/>
</dbReference>
<evidence type="ECO:0008006" key="3">
    <source>
        <dbReference type="Google" id="ProtNLM"/>
    </source>
</evidence>
<name>A0A4Y7L2I8_PAPSO</name>